<proteinExistence type="predicted"/>
<dbReference type="AlphaFoldDB" id="A0A0S4LCQ1"/>
<keyword evidence="2" id="KW-1185">Reference proteome</keyword>
<evidence type="ECO:0000313" key="1">
    <source>
        <dbReference type="EMBL" id="CUS33652.1"/>
    </source>
</evidence>
<name>A0A0S4LCQ1_9BACT</name>
<protein>
    <submittedName>
        <fullName evidence="1">Uncharacterized protein</fullName>
    </submittedName>
</protein>
<accession>A0A0S4LCQ1</accession>
<organism evidence="1 2">
    <name type="scientific">Candidatus Nitrospira nitrificans</name>
    <dbReference type="NCBI Taxonomy" id="1742973"/>
    <lineage>
        <taxon>Bacteria</taxon>
        <taxon>Pseudomonadati</taxon>
        <taxon>Nitrospirota</taxon>
        <taxon>Nitrospiria</taxon>
        <taxon>Nitrospirales</taxon>
        <taxon>Nitrospiraceae</taxon>
        <taxon>Nitrospira</taxon>
    </lineage>
</organism>
<dbReference type="Proteomes" id="UP000198736">
    <property type="component" value="Unassembled WGS sequence"/>
</dbReference>
<dbReference type="EMBL" id="CZPZ01000006">
    <property type="protein sequence ID" value="CUS33652.1"/>
    <property type="molecule type" value="Genomic_DNA"/>
</dbReference>
<reference evidence="2" key="1">
    <citation type="submission" date="2015-10" db="EMBL/GenBank/DDBJ databases">
        <authorList>
            <person name="Luecker S."/>
            <person name="Luecker S."/>
        </authorList>
    </citation>
    <scope>NUCLEOTIDE SEQUENCE [LARGE SCALE GENOMIC DNA]</scope>
</reference>
<evidence type="ECO:0000313" key="2">
    <source>
        <dbReference type="Proteomes" id="UP000198736"/>
    </source>
</evidence>
<sequence length="63" mass="7183">MLRAMWEAVGLGFLARLSRLSLVEPLVVNAYAWFARNRLRLTGRSHTCMADACKSAHSRRHDL</sequence>
<gene>
    <name evidence="1" type="ORF">COMA2_140008</name>
</gene>